<sequence>MDAIETVNWLAHRWPIELETRPYGQWEIHVGKIGGQRVGQRSSREEYDHWRKGARPICLARFIASRSSLHPAAVLITCGTYRLGRIPAELWCGYDVTELLDLPAVTLLSAKARAMFPAWPEAVIRVVQESRLRSLGLKPAPDARGARLRIVA</sequence>
<dbReference type="RefSeq" id="WP_135987186.1">
    <property type="nucleotide sequence ID" value="NZ_JAASQM010000003.1"/>
</dbReference>
<dbReference type="Proteomes" id="UP000309848">
    <property type="component" value="Unassembled WGS sequence"/>
</dbReference>
<dbReference type="OrthoDB" id="7562808at2"/>
<dbReference type="AlphaFoldDB" id="A0A4V3QVD3"/>
<keyword evidence="2" id="KW-1185">Reference proteome</keyword>
<gene>
    <name evidence="1" type="ORF">E5A74_18855</name>
</gene>
<comment type="caution">
    <text evidence="1">The sequence shown here is derived from an EMBL/GenBank/DDBJ whole genome shotgun (WGS) entry which is preliminary data.</text>
</comment>
<proteinExistence type="predicted"/>
<dbReference type="EMBL" id="SRXU01000010">
    <property type="protein sequence ID" value="TGX38282.1"/>
    <property type="molecule type" value="Genomic_DNA"/>
</dbReference>
<evidence type="ECO:0000313" key="2">
    <source>
        <dbReference type="Proteomes" id="UP000309848"/>
    </source>
</evidence>
<accession>A0A4V3QVD3</accession>
<organism evidence="1 2">
    <name type="scientific">Sphingomonas naasensis</name>
    <dbReference type="NCBI Taxonomy" id="1344951"/>
    <lineage>
        <taxon>Bacteria</taxon>
        <taxon>Pseudomonadati</taxon>
        <taxon>Pseudomonadota</taxon>
        <taxon>Alphaproteobacteria</taxon>
        <taxon>Sphingomonadales</taxon>
        <taxon>Sphingomonadaceae</taxon>
        <taxon>Sphingomonas</taxon>
    </lineage>
</organism>
<evidence type="ECO:0000313" key="1">
    <source>
        <dbReference type="EMBL" id="TGX38282.1"/>
    </source>
</evidence>
<name>A0A4V3QVD3_9SPHN</name>
<reference evidence="1 2" key="1">
    <citation type="submission" date="2019-04" db="EMBL/GenBank/DDBJ databases">
        <title>Sphingomonas psychrotolerans sp. nov., isolated from soil in the Tianshan Mountains, Xinjiang, China.</title>
        <authorList>
            <person name="Luo Y."/>
            <person name="Sheng H."/>
        </authorList>
    </citation>
    <scope>NUCLEOTIDE SEQUENCE [LARGE SCALE GENOMIC DNA]</scope>
    <source>
        <strain evidence="1 2">KIS18-15</strain>
    </source>
</reference>
<protein>
    <submittedName>
        <fullName evidence="1">Uncharacterized protein</fullName>
    </submittedName>
</protein>